<evidence type="ECO:0000256" key="1">
    <source>
        <dbReference type="SAM" id="MobiDB-lite"/>
    </source>
</evidence>
<sequence>MLGIFGDKQNVVGHNVFKSSTKTNEDDEDYDESHHYTLGLDTSNESDSDGTNNDNHVSAPLQEDDTNREDISDSGSTPRFVEIDSKESSGISSTQGHSQRKIKKNAGPQHNLPEKFVSNKPQLVMSVLKCRLDLKENKWLEQMKSKMFYQNAQDEKTGELKLLKIRENKAIKELEINYQHDIQAENNKYRCAQEEHAAELHRAQLKFQQEELELKKEVAKQNDRKIKESAQTPPQYVNLIGPTTAFHGTDWSPFDSPYPFTSHAKHKY</sequence>
<dbReference type="Proteomes" id="UP000765509">
    <property type="component" value="Unassembled WGS sequence"/>
</dbReference>
<feature type="region of interest" description="Disordered" evidence="1">
    <location>
        <begin position="16"/>
        <end position="114"/>
    </location>
</feature>
<proteinExistence type="predicted"/>
<keyword evidence="3" id="KW-1185">Reference proteome</keyword>
<comment type="caution">
    <text evidence="2">The sequence shown here is derived from an EMBL/GenBank/DDBJ whole genome shotgun (WGS) entry which is preliminary data.</text>
</comment>
<feature type="compositionally biased region" description="Polar residues" evidence="1">
    <location>
        <begin position="40"/>
        <end position="56"/>
    </location>
</feature>
<protein>
    <submittedName>
        <fullName evidence="2">Uncharacterized protein</fullName>
    </submittedName>
</protein>
<organism evidence="2 3">
    <name type="scientific">Austropuccinia psidii MF-1</name>
    <dbReference type="NCBI Taxonomy" id="1389203"/>
    <lineage>
        <taxon>Eukaryota</taxon>
        <taxon>Fungi</taxon>
        <taxon>Dikarya</taxon>
        <taxon>Basidiomycota</taxon>
        <taxon>Pucciniomycotina</taxon>
        <taxon>Pucciniomycetes</taxon>
        <taxon>Pucciniales</taxon>
        <taxon>Sphaerophragmiaceae</taxon>
        <taxon>Austropuccinia</taxon>
    </lineage>
</organism>
<dbReference type="EMBL" id="AVOT02032810">
    <property type="protein sequence ID" value="MBW0526631.1"/>
    <property type="molecule type" value="Genomic_DNA"/>
</dbReference>
<dbReference type="AlphaFoldDB" id="A0A9Q3I247"/>
<name>A0A9Q3I247_9BASI</name>
<feature type="compositionally biased region" description="Polar residues" evidence="1">
    <location>
        <begin position="88"/>
        <end position="97"/>
    </location>
</feature>
<gene>
    <name evidence="2" type="ORF">O181_066346</name>
</gene>
<evidence type="ECO:0000313" key="3">
    <source>
        <dbReference type="Proteomes" id="UP000765509"/>
    </source>
</evidence>
<evidence type="ECO:0000313" key="2">
    <source>
        <dbReference type="EMBL" id="MBW0526631.1"/>
    </source>
</evidence>
<reference evidence="2" key="1">
    <citation type="submission" date="2021-03" db="EMBL/GenBank/DDBJ databases">
        <title>Draft genome sequence of rust myrtle Austropuccinia psidii MF-1, a brazilian biotype.</title>
        <authorList>
            <person name="Quecine M.C."/>
            <person name="Pachon D.M.R."/>
            <person name="Bonatelli M.L."/>
            <person name="Correr F.H."/>
            <person name="Franceschini L.M."/>
            <person name="Leite T.F."/>
            <person name="Margarido G.R.A."/>
            <person name="Almeida C.A."/>
            <person name="Ferrarezi J.A."/>
            <person name="Labate C.A."/>
        </authorList>
    </citation>
    <scope>NUCLEOTIDE SEQUENCE</scope>
    <source>
        <strain evidence="2">MF-1</strain>
    </source>
</reference>
<accession>A0A9Q3I247</accession>